<keyword evidence="1" id="KW-0812">Transmembrane</keyword>
<feature type="transmembrane region" description="Helical" evidence="1">
    <location>
        <begin position="155"/>
        <end position="174"/>
    </location>
</feature>
<proteinExistence type="predicted"/>
<sequence>MNKKLKYSLFFLLLGFLAVTFTLVNAAPTKEIEVVMFVGEGCPHCAKLKEAFSSLQQSDFPQARLIEYEVYHNTDNQLLFAQYGKVFGVRTDGVPITFIGNEVIDGENVEALRDELKKCSQVPCPTPTQLFEEKKKDLDLTEVNTTPANQDNYTAIGWVVIIMIVLIIFVVVITQMKGKSNKQK</sequence>
<feature type="domain" description="Thioredoxin" evidence="3">
    <location>
        <begin position="12"/>
        <end position="121"/>
    </location>
</feature>
<evidence type="ECO:0000259" key="3">
    <source>
        <dbReference type="PROSITE" id="PS51352"/>
    </source>
</evidence>
<evidence type="ECO:0000256" key="2">
    <source>
        <dbReference type="SAM" id="SignalP"/>
    </source>
</evidence>
<keyword evidence="1" id="KW-1133">Transmembrane helix</keyword>
<keyword evidence="1" id="KW-0472">Membrane</keyword>
<dbReference type="PROSITE" id="PS51354">
    <property type="entry name" value="GLUTAREDOXIN_2"/>
    <property type="match status" value="1"/>
</dbReference>
<evidence type="ECO:0000313" key="5">
    <source>
        <dbReference type="Proteomes" id="UP000229901"/>
    </source>
</evidence>
<dbReference type="Proteomes" id="UP000229901">
    <property type="component" value="Unassembled WGS sequence"/>
</dbReference>
<accession>A0A2H0V5S4</accession>
<reference evidence="5" key="1">
    <citation type="submission" date="2017-09" db="EMBL/GenBank/DDBJ databases">
        <title>Depth-based differentiation of microbial function through sediment-hosted aquifers and enrichment of novel symbionts in the deep terrestrial subsurface.</title>
        <authorList>
            <person name="Probst A.J."/>
            <person name="Ladd B."/>
            <person name="Jarett J.K."/>
            <person name="Geller-Mcgrath D.E."/>
            <person name="Sieber C.M.K."/>
            <person name="Emerson J.B."/>
            <person name="Anantharaman K."/>
            <person name="Thomas B.C."/>
            <person name="Malmstrom R."/>
            <person name="Stieglmeier M."/>
            <person name="Klingl A."/>
            <person name="Woyke T."/>
            <person name="Ryan C.M."/>
            <person name="Banfield J.F."/>
        </authorList>
    </citation>
    <scope>NUCLEOTIDE SEQUENCE [LARGE SCALE GENOMIC DNA]</scope>
</reference>
<protein>
    <recommendedName>
        <fullName evidence="3">Thioredoxin domain-containing protein</fullName>
    </recommendedName>
</protein>
<feature type="signal peptide" evidence="2">
    <location>
        <begin position="1"/>
        <end position="26"/>
    </location>
</feature>
<dbReference type="PROSITE" id="PS51352">
    <property type="entry name" value="THIOREDOXIN_2"/>
    <property type="match status" value="1"/>
</dbReference>
<dbReference type="InterPro" id="IPR036249">
    <property type="entry name" value="Thioredoxin-like_sf"/>
</dbReference>
<dbReference type="EMBL" id="PFAP01000005">
    <property type="protein sequence ID" value="PIR94456.1"/>
    <property type="molecule type" value="Genomic_DNA"/>
</dbReference>
<comment type="caution">
    <text evidence="4">The sequence shown here is derived from an EMBL/GenBank/DDBJ whole genome shotgun (WGS) entry which is preliminary data.</text>
</comment>
<gene>
    <name evidence="4" type="ORF">COT97_01210</name>
</gene>
<organism evidence="4 5">
    <name type="scientific">Candidatus Falkowbacteria bacterium CG10_big_fil_rev_8_21_14_0_10_39_11</name>
    <dbReference type="NCBI Taxonomy" id="1974565"/>
    <lineage>
        <taxon>Bacteria</taxon>
        <taxon>Candidatus Falkowiibacteriota</taxon>
    </lineage>
</organism>
<dbReference type="SUPFAM" id="SSF52833">
    <property type="entry name" value="Thioredoxin-like"/>
    <property type="match status" value="1"/>
</dbReference>
<name>A0A2H0V5S4_9BACT</name>
<keyword evidence="2" id="KW-0732">Signal</keyword>
<evidence type="ECO:0000256" key="1">
    <source>
        <dbReference type="SAM" id="Phobius"/>
    </source>
</evidence>
<evidence type="ECO:0000313" key="4">
    <source>
        <dbReference type="EMBL" id="PIR94456.1"/>
    </source>
</evidence>
<feature type="chain" id="PRO_5013614660" description="Thioredoxin domain-containing protein" evidence="2">
    <location>
        <begin position="27"/>
        <end position="184"/>
    </location>
</feature>
<dbReference type="InterPro" id="IPR013766">
    <property type="entry name" value="Thioredoxin_domain"/>
</dbReference>
<dbReference type="Gene3D" id="3.40.30.10">
    <property type="entry name" value="Glutaredoxin"/>
    <property type="match status" value="1"/>
</dbReference>
<dbReference type="AlphaFoldDB" id="A0A2H0V5S4"/>